<dbReference type="PANTHER" id="PTHR43047:SF9">
    <property type="entry name" value="HISTIDINE KINASE"/>
    <property type="match status" value="1"/>
</dbReference>
<dbReference type="Gene3D" id="3.40.50.2300">
    <property type="match status" value="1"/>
</dbReference>
<dbReference type="SMART" id="SM00448">
    <property type="entry name" value="REC"/>
    <property type="match status" value="1"/>
</dbReference>
<dbReference type="InterPro" id="IPR003661">
    <property type="entry name" value="HisK_dim/P_dom"/>
</dbReference>
<evidence type="ECO:0000256" key="3">
    <source>
        <dbReference type="ARBA" id="ARBA00022679"/>
    </source>
</evidence>
<keyword evidence="9" id="KW-1185">Reference proteome</keyword>
<dbReference type="CDD" id="cd00082">
    <property type="entry name" value="HisKA"/>
    <property type="match status" value="1"/>
</dbReference>
<keyword evidence="3" id="KW-0808">Transferase</keyword>
<dbReference type="GO" id="GO:0005886">
    <property type="term" value="C:plasma membrane"/>
    <property type="evidence" value="ECO:0007669"/>
    <property type="project" value="TreeGrafter"/>
</dbReference>
<dbReference type="GO" id="GO:0000155">
    <property type="term" value="F:phosphorelay sensor kinase activity"/>
    <property type="evidence" value="ECO:0007669"/>
    <property type="project" value="InterPro"/>
</dbReference>
<dbReference type="PANTHER" id="PTHR43047">
    <property type="entry name" value="TWO-COMPONENT HISTIDINE PROTEIN KINASE"/>
    <property type="match status" value="1"/>
</dbReference>
<dbReference type="SUPFAM" id="SSF52172">
    <property type="entry name" value="CheY-like"/>
    <property type="match status" value="1"/>
</dbReference>
<dbReference type="Pfam" id="PF02518">
    <property type="entry name" value="HATPase_c"/>
    <property type="match status" value="1"/>
</dbReference>
<dbReference type="Gene3D" id="1.10.287.130">
    <property type="match status" value="1"/>
</dbReference>
<feature type="domain" description="Response regulatory" evidence="7">
    <location>
        <begin position="358"/>
        <end position="475"/>
    </location>
</feature>
<protein>
    <recommendedName>
        <fullName evidence="2">histidine kinase</fullName>
        <ecNumber evidence="2">2.7.13.3</ecNumber>
    </recommendedName>
</protein>
<sequence length="480" mass="50542">MNGSQDDADGTVPAILVFGANGLLADWTPAAADLPAFAGRLIAGLSADDLCAHLSAGADTGVMQADMMPEHTVLPLAGGGMVWRFDGSPPSSNSRKTAATPMGDPAGRLFAAASHDLRQPLAALSLLIGTLEGRLGGRLDDRPDHDLLRSMAQAVESMRSMVDGHFDLVRLESGLTEPDIRTHAVNGVLMRLAMEVAPRFADRGLRFTVMPCSAIVRTDSALLERLLHGLIANALRGMIRGRVLLGCRTRGDHLRIELWDSGRGLSPQRLASLRAELAKPAGEGAGSLGLDLTLVRGLARKLGLGLEVCAEEGRGTVIAVLVPLSVETGADLTDASGREEAVTAPAPDSSTADISRTRILVIEDDPMVLAALEALLGQWGCSVVGAESYDMAAERLGPAPEPCDLIISDLRLKGAANGIVAIRQIAKLFERPVPGMILTGDTDPKRLREARLSGYPLLHKPVAPLALRAAVVRLLGHDPL</sequence>
<dbReference type="InterPro" id="IPR036890">
    <property type="entry name" value="HATPase_C_sf"/>
</dbReference>
<feature type="modified residue" description="4-aspartylphosphate" evidence="5">
    <location>
        <position position="409"/>
    </location>
</feature>
<dbReference type="Pfam" id="PF00512">
    <property type="entry name" value="HisKA"/>
    <property type="match status" value="1"/>
</dbReference>
<dbReference type="KEGG" id="aoz:HUE56_20280"/>
<evidence type="ECO:0000259" key="7">
    <source>
        <dbReference type="PROSITE" id="PS50110"/>
    </source>
</evidence>
<dbReference type="InterPro" id="IPR005467">
    <property type="entry name" value="His_kinase_dom"/>
</dbReference>
<evidence type="ECO:0000313" key="9">
    <source>
        <dbReference type="Proteomes" id="UP000509702"/>
    </source>
</evidence>
<dbReference type="EMBL" id="CP054619">
    <property type="protein sequence ID" value="QKS52699.1"/>
    <property type="molecule type" value="Genomic_DNA"/>
</dbReference>
<evidence type="ECO:0000256" key="1">
    <source>
        <dbReference type="ARBA" id="ARBA00000085"/>
    </source>
</evidence>
<dbReference type="InterPro" id="IPR036097">
    <property type="entry name" value="HisK_dim/P_sf"/>
</dbReference>
<dbReference type="EC" id="2.7.13.3" evidence="2"/>
<proteinExistence type="predicted"/>
<feature type="domain" description="Histidine kinase" evidence="6">
    <location>
        <begin position="112"/>
        <end position="326"/>
    </location>
</feature>
<dbReference type="InterPro" id="IPR003594">
    <property type="entry name" value="HATPase_dom"/>
</dbReference>
<dbReference type="SMART" id="SM00388">
    <property type="entry name" value="HisKA"/>
    <property type="match status" value="1"/>
</dbReference>
<dbReference type="Pfam" id="PF00072">
    <property type="entry name" value="Response_reg"/>
    <property type="match status" value="1"/>
</dbReference>
<dbReference type="SUPFAM" id="SSF55874">
    <property type="entry name" value="ATPase domain of HSP90 chaperone/DNA topoisomerase II/histidine kinase"/>
    <property type="match status" value="1"/>
</dbReference>
<evidence type="ECO:0000256" key="5">
    <source>
        <dbReference type="PROSITE-ProRule" id="PRU00169"/>
    </source>
</evidence>
<evidence type="ECO:0000256" key="2">
    <source>
        <dbReference type="ARBA" id="ARBA00012438"/>
    </source>
</evidence>
<keyword evidence="5" id="KW-0597">Phosphoprotein</keyword>
<reference evidence="8 9" key="1">
    <citation type="submission" date="2020-06" db="EMBL/GenBank/DDBJ databases">
        <title>Complete genome of Azosprillum oryzae KACC14407.</title>
        <authorList>
            <person name="Kim M."/>
            <person name="Park Y.-J."/>
            <person name="Shin J.-H."/>
        </authorList>
    </citation>
    <scope>NUCLEOTIDE SEQUENCE [LARGE SCALE GENOMIC DNA]</scope>
    <source>
        <strain evidence="8 9">KACC 14407</strain>
    </source>
</reference>
<name>A0A6N1AMR5_9PROT</name>
<dbReference type="Gene3D" id="3.30.565.10">
    <property type="entry name" value="Histidine kinase-like ATPase, C-terminal domain"/>
    <property type="match status" value="1"/>
</dbReference>
<dbReference type="AlphaFoldDB" id="A0A6N1AMR5"/>
<dbReference type="RefSeq" id="WP_149197478.1">
    <property type="nucleotide sequence ID" value="NZ_BSOV01000015.1"/>
</dbReference>
<comment type="catalytic activity">
    <reaction evidence="1">
        <text>ATP + protein L-histidine = ADP + protein N-phospho-L-histidine.</text>
        <dbReference type="EC" id="2.7.13.3"/>
    </reaction>
</comment>
<dbReference type="SUPFAM" id="SSF47384">
    <property type="entry name" value="Homodimeric domain of signal transducing histidine kinase"/>
    <property type="match status" value="1"/>
</dbReference>
<gene>
    <name evidence="8" type="ORF">HUE56_20280</name>
</gene>
<dbReference type="InterPro" id="IPR001789">
    <property type="entry name" value="Sig_transdc_resp-reg_receiver"/>
</dbReference>
<dbReference type="InterPro" id="IPR011006">
    <property type="entry name" value="CheY-like_superfamily"/>
</dbReference>
<evidence type="ECO:0000259" key="6">
    <source>
        <dbReference type="PROSITE" id="PS50109"/>
    </source>
</evidence>
<organism evidence="8 9">
    <name type="scientific">Azospirillum oryzae</name>
    <dbReference type="NCBI Taxonomy" id="286727"/>
    <lineage>
        <taxon>Bacteria</taxon>
        <taxon>Pseudomonadati</taxon>
        <taxon>Pseudomonadota</taxon>
        <taxon>Alphaproteobacteria</taxon>
        <taxon>Rhodospirillales</taxon>
        <taxon>Azospirillaceae</taxon>
        <taxon>Azospirillum</taxon>
    </lineage>
</organism>
<dbReference type="OrthoDB" id="7267626at2"/>
<keyword evidence="4 8" id="KW-0418">Kinase</keyword>
<dbReference type="Proteomes" id="UP000509702">
    <property type="component" value="Chromosome"/>
</dbReference>
<dbReference type="PROSITE" id="PS50110">
    <property type="entry name" value="RESPONSE_REGULATORY"/>
    <property type="match status" value="1"/>
</dbReference>
<evidence type="ECO:0000313" key="8">
    <source>
        <dbReference type="EMBL" id="QKS52699.1"/>
    </source>
</evidence>
<dbReference type="GO" id="GO:0009927">
    <property type="term" value="F:histidine phosphotransfer kinase activity"/>
    <property type="evidence" value="ECO:0007669"/>
    <property type="project" value="TreeGrafter"/>
</dbReference>
<accession>A0A6N1AMR5</accession>
<evidence type="ECO:0000256" key="4">
    <source>
        <dbReference type="ARBA" id="ARBA00022777"/>
    </source>
</evidence>
<dbReference type="SMART" id="SM00387">
    <property type="entry name" value="HATPase_c"/>
    <property type="match status" value="1"/>
</dbReference>
<dbReference type="PROSITE" id="PS50109">
    <property type="entry name" value="HIS_KIN"/>
    <property type="match status" value="1"/>
</dbReference>